<dbReference type="AlphaFoldDB" id="A0A3Q8X9F6"/>
<dbReference type="EMBL" id="CP034437">
    <property type="protein sequence ID" value="AZN43437.1"/>
    <property type="molecule type" value="Genomic_DNA"/>
</dbReference>
<dbReference type="KEGG" id="palb:EJC50_29910"/>
<dbReference type="Gene3D" id="1.20.120.450">
    <property type="entry name" value="dinb family like domain"/>
    <property type="match status" value="1"/>
</dbReference>
<dbReference type="InterPro" id="IPR024775">
    <property type="entry name" value="DinB-like"/>
</dbReference>
<evidence type="ECO:0000259" key="1">
    <source>
        <dbReference type="Pfam" id="PF12867"/>
    </source>
</evidence>
<dbReference type="Proteomes" id="UP000272528">
    <property type="component" value="Chromosome"/>
</dbReference>
<gene>
    <name evidence="2" type="ORF">EJC50_29910</name>
</gene>
<dbReference type="OrthoDB" id="4295522at2"/>
<dbReference type="RefSeq" id="WP_126019955.1">
    <property type="nucleotide sequence ID" value="NZ_CP034437.1"/>
</dbReference>
<evidence type="ECO:0000313" key="3">
    <source>
        <dbReference type="Proteomes" id="UP000272528"/>
    </source>
</evidence>
<keyword evidence="3" id="KW-1185">Reference proteome</keyword>
<accession>A0A3Q8X9F6</accession>
<dbReference type="Pfam" id="PF12867">
    <property type="entry name" value="DinB_2"/>
    <property type="match status" value="1"/>
</dbReference>
<sequence>MEHYLFTQLKFVRSQTLKLIEGVTEETADRVPEGFRNTIRWNLGHVYVVLERYIFQYLNLPQQLPAGFKELFEFKTTPLNWPSDASIPTLAELEQLLAGQLERVEAAIAHRLNETLPQPYTTSTGLTIETPEQFCSINLFHEGMHLSVIKLYKSLLARG</sequence>
<reference evidence="3" key="1">
    <citation type="submission" date="2018-12" db="EMBL/GenBank/DDBJ databases">
        <title>Genome sequence of Peanibacillus sp.</title>
        <authorList>
            <person name="Subramani G."/>
            <person name="Srinivasan S."/>
            <person name="Kim M.K."/>
        </authorList>
    </citation>
    <scope>NUCLEOTIDE SEQUENCE [LARGE SCALE GENOMIC DNA]</scope>
    <source>
        <strain evidence="3">18JY67-1</strain>
    </source>
</reference>
<feature type="domain" description="DinB-like" evidence="1">
    <location>
        <begin position="8"/>
        <end position="149"/>
    </location>
</feature>
<dbReference type="SUPFAM" id="SSF109854">
    <property type="entry name" value="DinB/YfiT-like putative metalloenzymes"/>
    <property type="match status" value="1"/>
</dbReference>
<name>A0A3Q8X9F6_9BACL</name>
<organism evidence="2 3">
    <name type="scientific">Paenibacillus albus</name>
    <dbReference type="NCBI Taxonomy" id="2495582"/>
    <lineage>
        <taxon>Bacteria</taxon>
        <taxon>Bacillati</taxon>
        <taxon>Bacillota</taxon>
        <taxon>Bacilli</taxon>
        <taxon>Bacillales</taxon>
        <taxon>Paenibacillaceae</taxon>
        <taxon>Paenibacillus</taxon>
    </lineage>
</organism>
<evidence type="ECO:0000313" key="2">
    <source>
        <dbReference type="EMBL" id="AZN43437.1"/>
    </source>
</evidence>
<proteinExistence type="predicted"/>
<protein>
    <submittedName>
        <fullName evidence="2">DinB family protein</fullName>
    </submittedName>
</protein>
<dbReference type="InterPro" id="IPR034660">
    <property type="entry name" value="DinB/YfiT-like"/>
</dbReference>